<reference evidence="2" key="1">
    <citation type="submission" date="2021-01" db="EMBL/GenBank/DDBJ databases">
        <authorList>
            <person name="Kaushik A."/>
        </authorList>
    </citation>
    <scope>NUCLEOTIDE SEQUENCE</scope>
    <source>
        <strain evidence="2">Type strain: AG8-Rh-89/</strain>
    </source>
</reference>
<sequence length="227" mass="25257">MPRPSKRKLASRDNLLKARAKMNQLRSLHMNSDGGCISRTIESDNIERAVYLNGLRMENNDQGGTASQRGPSVTTTRLGSRLEEHPREMVSGPRSPNENGAIPENRAHVNEESLNYNQSAGQPVDGRMVHKGVLVADHCPEDSKCEVKMGTDLVLNDNARQLVTTSERAGAMRPVEQRPKTYLRIYKENYRASKKMKLSSQFSTSDGDLWRAEGASLEGRYMATVGI</sequence>
<protein>
    <submittedName>
        <fullName evidence="2">Uncharacterized protein</fullName>
    </submittedName>
</protein>
<feature type="compositionally biased region" description="Polar residues" evidence="1">
    <location>
        <begin position="60"/>
        <end position="78"/>
    </location>
</feature>
<feature type="region of interest" description="Disordered" evidence="1">
    <location>
        <begin position="58"/>
        <end position="103"/>
    </location>
</feature>
<comment type="caution">
    <text evidence="2">The sequence shown here is derived from an EMBL/GenBank/DDBJ whole genome shotgun (WGS) entry which is preliminary data.</text>
</comment>
<evidence type="ECO:0000313" key="3">
    <source>
        <dbReference type="Proteomes" id="UP000663850"/>
    </source>
</evidence>
<gene>
    <name evidence="2" type="ORF">RDB_LOCUS72080</name>
</gene>
<accession>A0A8H3H2E7</accession>
<dbReference type="AlphaFoldDB" id="A0A8H3H2E7"/>
<name>A0A8H3H2E7_9AGAM</name>
<organism evidence="2 3">
    <name type="scientific">Rhizoctonia solani</name>
    <dbReference type="NCBI Taxonomy" id="456999"/>
    <lineage>
        <taxon>Eukaryota</taxon>
        <taxon>Fungi</taxon>
        <taxon>Dikarya</taxon>
        <taxon>Basidiomycota</taxon>
        <taxon>Agaricomycotina</taxon>
        <taxon>Agaricomycetes</taxon>
        <taxon>Cantharellales</taxon>
        <taxon>Ceratobasidiaceae</taxon>
        <taxon>Rhizoctonia</taxon>
    </lineage>
</organism>
<evidence type="ECO:0000313" key="2">
    <source>
        <dbReference type="EMBL" id="CAE6478618.1"/>
    </source>
</evidence>
<proteinExistence type="predicted"/>
<dbReference type="Proteomes" id="UP000663850">
    <property type="component" value="Unassembled WGS sequence"/>
</dbReference>
<dbReference type="EMBL" id="CAJMWZ010003761">
    <property type="protein sequence ID" value="CAE6478618.1"/>
    <property type="molecule type" value="Genomic_DNA"/>
</dbReference>
<evidence type="ECO:0000256" key="1">
    <source>
        <dbReference type="SAM" id="MobiDB-lite"/>
    </source>
</evidence>